<dbReference type="InterPro" id="IPR025194">
    <property type="entry name" value="RodZ-like_C"/>
</dbReference>
<dbReference type="Proteomes" id="UP000005850">
    <property type="component" value="Chromosome"/>
</dbReference>
<accession>A0A075R4Q6</accession>
<keyword evidence="5" id="KW-1185">Reference proteome</keyword>
<dbReference type="EMBL" id="CP007806">
    <property type="protein sequence ID" value="AIG27532.1"/>
    <property type="molecule type" value="Genomic_DNA"/>
</dbReference>
<dbReference type="Gene3D" id="1.10.260.40">
    <property type="entry name" value="lambda repressor-like DNA-binding domains"/>
    <property type="match status" value="1"/>
</dbReference>
<dbReference type="RefSeq" id="WP_003337002.1">
    <property type="nucleotide sequence ID" value="NZ_CP007806.1"/>
</dbReference>
<dbReference type="CDD" id="cd00093">
    <property type="entry name" value="HTH_XRE"/>
    <property type="match status" value="1"/>
</dbReference>
<evidence type="ECO:0000313" key="5">
    <source>
        <dbReference type="Proteomes" id="UP000005850"/>
    </source>
</evidence>
<dbReference type="AlphaFoldDB" id="A0A075R4Q6"/>
<organism evidence="4 5">
    <name type="scientific">Brevibacillus laterosporus LMG 15441</name>
    <dbReference type="NCBI Taxonomy" id="1042163"/>
    <lineage>
        <taxon>Bacteria</taxon>
        <taxon>Bacillati</taxon>
        <taxon>Bacillota</taxon>
        <taxon>Bacilli</taxon>
        <taxon>Bacillales</taxon>
        <taxon>Paenibacillaceae</taxon>
        <taxon>Brevibacillus</taxon>
    </lineage>
</organism>
<dbReference type="Pfam" id="PF13413">
    <property type="entry name" value="HTH_25"/>
    <property type="match status" value="1"/>
</dbReference>
<dbReference type="InterPro" id="IPR010982">
    <property type="entry name" value="Lambda_DNA-bd_dom_sf"/>
</dbReference>
<dbReference type="Pfam" id="PF13464">
    <property type="entry name" value="RodZ_C"/>
    <property type="match status" value="1"/>
</dbReference>
<dbReference type="eggNOG" id="COG1426">
    <property type="taxonomic scope" value="Bacteria"/>
</dbReference>
<dbReference type="InterPro" id="IPR001387">
    <property type="entry name" value="Cro/C1-type_HTH"/>
</dbReference>
<name>A0A075R4Q6_BRELA</name>
<feature type="region of interest" description="Disordered" evidence="1">
    <location>
        <begin position="132"/>
        <end position="199"/>
    </location>
</feature>
<keyword evidence="2" id="KW-0812">Transmembrane</keyword>
<dbReference type="SUPFAM" id="SSF47413">
    <property type="entry name" value="lambda repressor-like DNA-binding domains"/>
    <property type="match status" value="1"/>
</dbReference>
<sequence length="308" mass="33798">MSELGQVLKRAREEKGISLNDIQKMTKIQTRYLEAIERGDFHMLPGHFYARAFIKSYAEAVGLDPNQIVEHYQADLPSQPPQEEVERLQRRHVVQRRSPFQTGSWVAPTLLTLFIILVLGVAYMALVNRDSTPPTVQKPAEGIIDTTQGGGGTPTPNQTPGQGQVPTTPGTATPPATTTPPDVTMPDENLPETDGAGAAGTLTFESQQGKTYNYKVGNTDKISVTIKATHGACWVQVRDKDRGKKLFESTLQKGEEKTIEAQDTAFLHVGYSPAIEIIVNQVPITMSDIKAQTAKFNFTLQKDEVPAQ</sequence>
<gene>
    <name evidence="4" type="primary">rodZ</name>
    <name evidence="4" type="ORF">BRLA_c032200</name>
</gene>
<keyword evidence="2" id="KW-0472">Membrane</keyword>
<dbReference type="PANTHER" id="PTHR34475">
    <property type="match status" value="1"/>
</dbReference>
<proteinExistence type="predicted"/>
<reference evidence="4 5" key="1">
    <citation type="journal article" date="2011" name="J. Bacteriol.">
        <title>Genome sequence of Brevibacillus laterosporus LMG 15441, a pathogen of invertebrates.</title>
        <authorList>
            <person name="Djukic M."/>
            <person name="Poehlein A."/>
            <person name="Thurmer A."/>
            <person name="Daniel R."/>
        </authorList>
    </citation>
    <scope>NUCLEOTIDE SEQUENCE [LARGE SCALE GENOMIC DNA]</scope>
    <source>
        <strain evidence="4 5">LMG 15441</strain>
    </source>
</reference>
<dbReference type="PANTHER" id="PTHR34475:SF1">
    <property type="entry name" value="CYTOSKELETON PROTEIN RODZ"/>
    <property type="match status" value="1"/>
</dbReference>
<feature type="compositionally biased region" description="Low complexity" evidence="1">
    <location>
        <begin position="154"/>
        <end position="181"/>
    </location>
</feature>
<evidence type="ECO:0000256" key="2">
    <source>
        <dbReference type="SAM" id="Phobius"/>
    </source>
</evidence>
<dbReference type="GO" id="GO:0003677">
    <property type="term" value="F:DNA binding"/>
    <property type="evidence" value="ECO:0007669"/>
    <property type="project" value="InterPro"/>
</dbReference>
<evidence type="ECO:0000256" key="1">
    <source>
        <dbReference type="SAM" id="MobiDB-lite"/>
    </source>
</evidence>
<feature type="domain" description="Cytoskeleton protein RodZ-like C-terminal" evidence="3">
    <location>
        <begin position="228"/>
        <end position="296"/>
    </location>
</feature>
<protein>
    <submittedName>
        <fullName evidence="4">Cytoskeletal protein RodZ</fullName>
    </submittedName>
</protein>
<dbReference type="InterPro" id="IPR050400">
    <property type="entry name" value="Bact_Cytoskel_RodZ"/>
</dbReference>
<dbReference type="HOGENOM" id="CLU_047530_0_1_9"/>
<feature type="transmembrane region" description="Helical" evidence="2">
    <location>
        <begin position="105"/>
        <end position="126"/>
    </location>
</feature>
<dbReference type="STRING" id="1042163.BRLA_c032200"/>
<keyword evidence="2" id="KW-1133">Transmembrane helix</keyword>
<evidence type="ECO:0000313" key="4">
    <source>
        <dbReference type="EMBL" id="AIG27532.1"/>
    </source>
</evidence>
<evidence type="ECO:0000259" key="3">
    <source>
        <dbReference type="Pfam" id="PF13464"/>
    </source>
</evidence>
<dbReference type="KEGG" id="blr:BRLA_c032200"/>